<dbReference type="PANTHER" id="PTHR22550">
    <property type="entry name" value="SPORE GERMINATION PROTEIN"/>
    <property type="match status" value="1"/>
</dbReference>
<feature type="region of interest" description="Disordered" evidence="5">
    <location>
        <begin position="552"/>
        <end position="578"/>
    </location>
</feature>
<comment type="subcellular location">
    <subcellularLocation>
        <location evidence="4">Cell membrane</location>
    </subcellularLocation>
    <subcellularLocation>
        <location evidence="1">Membrane</location>
        <topology evidence="1">Multi-pass membrane protein</topology>
    </subcellularLocation>
</comment>
<dbReference type="EMBL" id="QGTW01000001">
    <property type="protein sequence ID" value="PWW32569.1"/>
    <property type="molecule type" value="Genomic_DNA"/>
</dbReference>
<evidence type="ECO:0000313" key="8">
    <source>
        <dbReference type="Proteomes" id="UP000247150"/>
    </source>
</evidence>
<gene>
    <name evidence="7" type="ORF">DFO73_101834</name>
</gene>
<evidence type="ECO:0000313" key="7">
    <source>
        <dbReference type="EMBL" id="PWW32569.1"/>
    </source>
</evidence>
<dbReference type="PANTHER" id="PTHR22550:SF5">
    <property type="entry name" value="LEUCINE ZIPPER PROTEIN 4"/>
    <property type="match status" value="1"/>
</dbReference>
<evidence type="ECO:0000256" key="5">
    <source>
        <dbReference type="SAM" id="MobiDB-lite"/>
    </source>
</evidence>
<dbReference type="PIRSF" id="PIRSF005690">
    <property type="entry name" value="GerBA"/>
    <property type="match status" value="1"/>
</dbReference>
<evidence type="ECO:0000256" key="6">
    <source>
        <dbReference type="SAM" id="Phobius"/>
    </source>
</evidence>
<evidence type="ECO:0000256" key="3">
    <source>
        <dbReference type="ARBA" id="ARBA00023136"/>
    </source>
</evidence>
<evidence type="ECO:0000256" key="4">
    <source>
        <dbReference type="PIRNR" id="PIRNR005690"/>
    </source>
</evidence>
<comment type="caution">
    <text evidence="7">The sequence shown here is derived from an EMBL/GenBank/DDBJ whole genome shotgun (WGS) entry which is preliminary data.</text>
</comment>
<feature type="transmembrane region" description="Helical" evidence="6">
    <location>
        <begin position="365"/>
        <end position="387"/>
    </location>
</feature>
<comment type="similarity">
    <text evidence="2 4">Belongs to the GerABKA family.</text>
</comment>
<dbReference type="InterPro" id="IPR050768">
    <property type="entry name" value="UPF0353/GerABKA_families"/>
</dbReference>
<reference evidence="7 8" key="1">
    <citation type="submission" date="2018-05" db="EMBL/GenBank/DDBJ databases">
        <title>Freshwater and sediment microbial communities from various areas in North America, analyzing microbe dynamics in response to fracking.</title>
        <authorList>
            <person name="Lamendella R."/>
        </authorList>
    </citation>
    <scope>NUCLEOTIDE SEQUENCE [LARGE SCALE GENOMIC DNA]</scope>
    <source>
        <strain evidence="7 8">15_TX</strain>
    </source>
</reference>
<keyword evidence="3 4" id="KW-0472">Membrane</keyword>
<dbReference type="GO" id="GO:0009847">
    <property type="term" value="P:spore germination"/>
    <property type="evidence" value="ECO:0007669"/>
    <property type="project" value="UniProtKB-UniRule"/>
</dbReference>
<dbReference type="InterPro" id="IPR004995">
    <property type="entry name" value="Spore_Ger"/>
</dbReference>
<sequence length="578" mass="65746">MDTYIKIRDFVQQFGLKIHPIKRMLLVIKALSVFTEYARYLEKEEYHFPFLARMVRSKHSLFLILDGECRMKKWRNRRSLFKDKESEIGTPKNTEEDDSLADLLKQLALSNDFTQFTYHVNETSLCIGYYTPLIDTEILHRDILPYLKKWESFASLSSVLPIEEVILTADAATIQENLLKGYIFIFNVNNLKQVCLVKAGVERTRQVSLPEVEFSVVGPKESFVEALDTNINLIRKRLPMPEFTVKELIIGKLSKTRVSVLYIDGIANKENVNTVIQRLSDLDIDQIMDSSYITQLIQDNQNSPFPQLIDTERPDRVASVLGEGKIAILVDGAPHGLIGPTTIFEFFYAFEDYYLNWAVASFFRLVRFFAVIFSILVTPIYVAVLTYHYELIPKDLVSTLVTSRSAIPLPPILEAIILELAIELLREAGARLPTKVGQTIGIVGGIVIGTASVEAGLTSNVLLIIVALAALASFTTPVYQMGNTIRLIRFPFLLMAHYLGLIGVAVSFCFLLIHLLRLSSLGRPFLEPFYPPRIQDLKDSLIRLPFSMQSKRPIQEQTEDTMRFNPKKAKEKHDSKRN</sequence>
<dbReference type="AlphaFoldDB" id="A0A2V3A6P6"/>
<dbReference type="GO" id="GO:0005886">
    <property type="term" value="C:plasma membrane"/>
    <property type="evidence" value="ECO:0007669"/>
    <property type="project" value="UniProtKB-SubCell"/>
</dbReference>
<name>A0A2V3A6P6_9BACI</name>
<keyword evidence="6" id="KW-0812">Transmembrane</keyword>
<dbReference type="Proteomes" id="UP000247150">
    <property type="component" value="Unassembled WGS sequence"/>
</dbReference>
<feature type="transmembrane region" description="Helical" evidence="6">
    <location>
        <begin position="461"/>
        <end position="480"/>
    </location>
</feature>
<keyword evidence="6" id="KW-1133">Transmembrane helix</keyword>
<accession>A0A2V3A6P6</accession>
<feature type="transmembrane region" description="Helical" evidence="6">
    <location>
        <begin position="492"/>
        <end position="516"/>
    </location>
</feature>
<dbReference type="Pfam" id="PF03323">
    <property type="entry name" value="GerA"/>
    <property type="match status" value="1"/>
</dbReference>
<proteinExistence type="inferred from homology"/>
<organism evidence="7 8">
    <name type="scientific">Cytobacillus oceanisediminis</name>
    <dbReference type="NCBI Taxonomy" id="665099"/>
    <lineage>
        <taxon>Bacteria</taxon>
        <taxon>Bacillati</taxon>
        <taxon>Bacillota</taxon>
        <taxon>Bacilli</taxon>
        <taxon>Bacillales</taxon>
        <taxon>Bacillaceae</taxon>
        <taxon>Cytobacillus</taxon>
    </lineage>
</organism>
<protein>
    <submittedName>
        <fullName evidence="7">GerA spore germination protein</fullName>
    </submittedName>
</protein>
<evidence type="ECO:0000256" key="2">
    <source>
        <dbReference type="ARBA" id="ARBA00005278"/>
    </source>
</evidence>
<evidence type="ECO:0000256" key="1">
    <source>
        <dbReference type="ARBA" id="ARBA00004141"/>
    </source>
</evidence>